<protein>
    <submittedName>
        <fullName evidence="1">Os07g0188050 protein</fullName>
    </submittedName>
</protein>
<reference evidence="2" key="1">
    <citation type="journal article" date="2005" name="Nature">
        <title>The map-based sequence of the rice genome.</title>
        <authorList>
            <consortium name="International rice genome sequencing project (IRGSP)"/>
            <person name="Matsumoto T."/>
            <person name="Wu J."/>
            <person name="Kanamori H."/>
            <person name="Katayose Y."/>
            <person name="Fujisawa M."/>
            <person name="Namiki N."/>
            <person name="Mizuno H."/>
            <person name="Yamamoto K."/>
            <person name="Antonio B.A."/>
            <person name="Baba T."/>
            <person name="Sakata K."/>
            <person name="Nagamura Y."/>
            <person name="Aoki H."/>
            <person name="Arikawa K."/>
            <person name="Arita K."/>
            <person name="Bito T."/>
            <person name="Chiden Y."/>
            <person name="Fujitsuka N."/>
            <person name="Fukunaka R."/>
            <person name="Hamada M."/>
            <person name="Harada C."/>
            <person name="Hayashi A."/>
            <person name="Hijishita S."/>
            <person name="Honda M."/>
            <person name="Hosokawa S."/>
            <person name="Ichikawa Y."/>
            <person name="Idonuma A."/>
            <person name="Iijima M."/>
            <person name="Ikeda M."/>
            <person name="Ikeno M."/>
            <person name="Ito K."/>
            <person name="Ito S."/>
            <person name="Ito T."/>
            <person name="Ito Y."/>
            <person name="Ito Y."/>
            <person name="Iwabuchi A."/>
            <person name="Kamiya K."/>
            <person name="Karasawa W."/>
            <person name="Kurita K."/>
            <person name="Katagiri S."/>
            <person name="Kikuta A."/>
            <person name="Kobayashi H."/>
            <person name="Kobayashi N."/>
            <person name="Machita K."/>
            <person name="Maehara T."/>
            <person name="Masukawa M."/>
            <person name="Mizubayashi T."/>
            <person name="Mukai Y."/>
            <person name="Nagasaki H."/>
            <person name="Nagata Y."/>
            <person name="Naito S."/>
            <person name="Nakashima M."/>
            <person name="Nakama Y."/>
            <person name="Nakamichi Y."/>
            <person name="Nakamura M."/>
            <person name="Meguro A."/>
            <person name="Negishi M."/>
            <person name="Ohta I."/>
            <person name="Ohta T."/>
            <person name="Okamoto M."/>
            <person name="Ono N."/>
            <person name="Saji S."/>
            <person name="Sakaguchi M."/>
            <person name="Sakai K."/>
            <person name="Shibata M."/>
            <person name="Shimokawa T."/>
            <person name="Song J."/>
            <person name="Takazaki Y."/>
            <person name="Terasawa K."/>
            <person name="Tsugane M."/>
            <person name="Tsuji K."/>
            <person name="Ueda S."/>
            <person name="Waki K."/>
            <person name="Yamagata H."/>
            <person name="Yamamoto M."/>
            <person name="Yamamoto S."/>
            <person name="Yamane H."/>
            <person name="Yoshiki S."/>
            <person name="Yoshihara R."/>
            <person name="Yukawa K."/>
            <person name="Zhong H."/>
            <person name="Yano M."/>
            <person name="Yuan Q."/>
            <person name="Ouyang S."/>
            <person name="Liu J."/>
            <person name="Jones K.M."/>
            <person name="Gansberger K."/>
            <person name="Moffat K."/>
            <person name="Hill J."/>
            <person name="Bera J."/>
            <person name="Fadrosh D."/>
            <person name="Jin S."/>
            <person name="Johri S."/>
            <person name="Kim M."/>
            <person name="Overton L."/>
            <person name="Reardon M."/>
            <person name="Tsitrin T."/>
            <person name="Vuong H."/>
            <person name="Weaver B."/>
            <person name="Ciecko A."/>
            <person name="Tallon L."/>
            <person name="Jackson J."/>
            <person name="Pai G."/>
            <person name="Aken S.V."/>
            <person name="Utterback T."/>
            <person name="Reidmuller S."/>
            <person name="Feldblyum T."/>
            <person name="Hsiao J."/>
            <person name="Zismann V."/>
            <person name="Iobst S."/>
            <person name="de Vazeille A.R."/>
            <person name="Buell C.R."/>
            <person name="Ying K."/>
            <person name="Li Y."/>
            <person name="Lu T."/>
            <person name="Huang Y."/>
            <person name="Zhao Q."/>
            <person name="Feng Q."/>
            <person name="Zhang L."/>
            <person name="Zhu J."/>
            <person name="Weng Q."/>
            <person name="Mu J."/>
            <person name="Lu Y."/>
            <person name="Fan D."/>
            <person name="Liu Y."/>
            <person name="Guan J."/>
            <person name="Zhang Y."/>
            <person name="Yu S."/>
            <person name="Liu X."/>
            <person name="Zhang Y."/>
            <person name="Hong G."/>
            <person name="Han B."/>
            <person name="Choisne N."/>
            <person name="Demange N."/>
            <person name="Orjeda G."/>
            <person name="Samain S."/>
            <person name="Cattolico L."/>
            <person name="Pelletier E."/>
            <person name="Couloux A."/>
            <person name="Segurens B."/>
            <person name="Wincker P."/>
            <person name="D'Hont A."/>
            <person name="Scarpelli C."/>
            <person name="Weissenbach J."/>
            <person name="Salanoubat M."/>
            <person name="Quetier F."/>
            <person name="Yu Y."/>
            <person name="Kim H.R."/>
            <person name="Rambo T."/>
            <person name="Currie J."/>
            <person name="Collura K."/>
            <person name="Luo M."/>
            <person name="Yang T."/>
            <person name="Ammiraju J.S.S."/>
            <person name="Engler F."/>
            <person name="Soderlund C."/>
            <person name="Wing R.A."/>
            <person name="Palmer L.E."/>
            <person name="de la Bastide M."/>
            <person name="Spiegel L."/>
            <person name="Nascimento L."/>
            <person name="Zutavern T."/>
            <person name="O'Shaughnessy A."/>
            <person name="Dike S."/>
            <person name="Dedhia N."/>
            <person name="Preston R."/>
            <person name="Balija V."/>
            <person name="McCombie W.R."/>
            <person name="Chow T."/>
            <person name="Chen H."/>
            <person name="Chung M."/>
            <person name="Chen C."/>
            <person name="Shaw J."/>
            <person name="Wu H."/>
            <person name="Hsiao K."/>
            <person name="Chao Y."/>
            <person name="Chu M."/>
            <person name="Cheng C."/>
            <person name="Hour A."/>
            <person name="Lee P."/>
            <person name="Lin S."/>
            <person name="Lin Y."/>
            <person name="Liou J."/>
            <person name="Liu S."/>
            <person name="Hsing Y."/>
            <person name="Raghuvanshi S."/>
            <person name="Mohanty A."/>
            <person name="Bharti A.K."/>
            <person name="Gaur A."/>
            <person name="Gupta V."/>
            <person name="Kumar D."/>
            <person name="Ravi V."/>
            <person name="Vij S."/>
            <person name="Kapur A."/>
            <person name="Khurana P."/>
            <person name="Khurana P."/>
            <person name="Khurana J.P."/>
            <person name="Tyagi A.K."/>
            <person name="Gaikwad K."/>
            <person name="Singh A."/>
            <person name="Dalal V."/>
            <person name="Srivastava S."/>
            <person name="Dixit A."/>
            <person name="Pal A.K."/>
            <person name="Ghazi I.A."/>
            <person name="Yadav M."/>
            <person name="Pandit A."/>
            <person name="Bhargava A."/>
            <person name="Sureshbabu K."/>
            <person name="Batra K."/>
            <person name="Sharma T.R."/>
            <person name="Mohapatra T."/>
            <person name="Singh N.K."/>
            <person name="Messing J."/>
            <person name="Nelson A.B."/>
            <person name="Fuks G."/>
            <person name="Kavchok S."/>
            <person name="Keizer G."/>
            <person name="Linton E."/>
            <person name="Llaca V."/>
            <person name="Song R."/>
            <person name="Tanyolac B."/>
            <person name="Young S."/>
            <person name="Ho-Il K."/>
            <person name="Hahn J.H."/>
            <person name="Sangsakoo G."/>
            <person name="Vanavichit A."/>
            <person name="de Mattos Luiz.A.T."/>
            <person name="Zimmer P.D."/>
            <person name="Malone G."/>
            <person name="Dellagostin O."/>
            <person name="de Oliveira A.C."/>
            <person name="Bevan M."/>
            <person name="Bancroft I."/>
            <person name="Minx P."/>
            <person name="Cordum H."/>
            <person name="Wilson R."/>
            <person name="Cheng Z."/>
            <person name="Jin W."/>
            <person name="Jiang J."/>
            <person name="Leong S.A."/>
            <person name="Iwama H."/>
            <person name="Gojobori T."/>
            <person name="Itoh T."/>
            <person name="Niimura Y."/>
            <person name="Fujii Y."/>
            <person name="Habara T."/>
            <person name="Sakai H."/>
            <person name="Sato Y."/>
            <person name="Wilson G."/>
            <person name="Kumar K."/>
            <person name="McCouch S."/>
            <person name="Juretic N."/>
            <person name="Hoen D."/>
            <person name="Wright S."/>
            <person name="Bruskiewich R."/>
            <person name="Bureau T."/>
            <person name="Miyao A."/>
            <person name="Hirochika H."/>
            <person name="Nishikawa T."/>
            <person name="Kadowaki K."/>
            <person name="Sugiura M."/>
            <person name="Burr B."/>
            <person name="Sasaki T."/>
        </authorList>
    </citation>
    <scope>NUCLEOTIDE SEQUENCE [LARGE SCALE GENOMIC DNA]</scope>
    <source>
        <strain evidence="2">cv. Nipponbare</strain>
    </source>
</reference>
<dbReference type="AlphaFoldDB" id="A0A0P0X3D2"/>
<dbReference type="Gramene" id="Os07t0188050-00">
    <property type="protein sequence ID" value="Os07t0188050-00"/>
    <property type="gene ID" value="Os07g0188050"/>
</dbReference>
<name>A0A0P0X3D2_ORYSJ</name>
<sequence length="89" mass="9726">MLPGERSRLEGLHKHDGCVGLRVTQIVSEHLQLIGTKTVLVMENVVVGWSACSLDSGMAAQVEVELTRVANVSVNHGSCIYTRKCIRHT</sequence>
<dbReference type="InParanoid" id="A0A0P0X3D2"/>
<reference evidence="1 2" key="3">
    <citation type="journal article" date="2013" name="Rice">
        <title>Improvement of the Oryza sativa Nipponbare reference genome using next generation sequence and optical map data.</title>
        <authorList>
            <person name="Kawahara Y."/>
            <person name="de la Bastide M."/>
            <person name="Hamilton J.P."/>
            <person name="Kanamori H."/>
            <person name="McCombie W.R."/>
            <person name="Ouyang S."/>
            <person name="Schwartz D.C."/>
            <person name="Tanaka T."/>
            <person name="Wu J."/>
            <person name="Zhou S."/>
            <person name="Childs K.L."/>
            <person name="Davidson R.M."/>
            <person name="Lin H."/>
            <person name="Quesada-Ocampo L."/>
            <person name="Vaillancourt B."/>
            <person name="Sakai H."/>
            <person name="Lee S.S."/>
            <person name="Kim J."/>
            <person name="Numa H."/>
            <person name="Itoh T."/>
            <person name="Buell C.R."/>
            <person name="Matsumoto T."/>
        </authorList>
    </citation>
    <scope>NUCLEOTIDE SEQUENCE [LARGE SCALE GENOMIC DNA]</scope>
    <source>
        <strain evidence="2">cv. Nipponbare</strain>
    </source>
</reference>
<evidence type="ECO:0000313" key="1">
    <source>
        <dbReference type="EMBL" id="BAT00389.1"/>
    </source>
</evidence>
<dbReference type="Proteomes" id="UP000059680">
    <property type="component" value="Chromosome 7"/>
</dbReference>
<dbReference type="PaxDb" id="39947-A0A0P0X3D2"/>
<organism evidence="1 2">
    <name type="scientific">Oryza sativa subsp. japonica</name>
    <name type="common">Rice</name>
    <dbReference type="NCBI Taxonomy" id="39947"/>
    <lineage>
        <taxon>Eukaryota</taxon>
        <taxon>Viridiplantae</taxon>
        <taxon>Streptophyta</taxon>
        <taxon>Embryophyta</taxon>
        <taxon>Tracheophyta</taxon>
        <taxon>Spermatophyta</taxon>
        <taxon>Magnoliopsida</taxon>
        <taxon>Liliopsida</taxon>
        <taxon>Poales</taxon>
        <taxon>Poaceae</taxon>
        <taxon>BOP clade</taxon>
        <taxon>Oryzoideae</taxon>
        <taxon>Oryzeae</taxon>
        <taxon>Oryzinae</taxon>
        <taxon>Oryza</taxon>
        <taxon>Oryza sativa</taxon>
    </lineage>
</organism>
<gene>
    <name evidence="1" type="ordered locus">Os07g0188050</name>
    <name evidence="1" type="ORF">OSNPB_070188050</name>
</gene>
<proteinExistence type="predicted"/>
<dbReference type="EMBL" id="AP014963">
    <property type="protein sequence ID" value="BAT00389.1"/>
    <property type="molecule type" value="Genomic_DNA"/>
</dbReference>
<evidence type="ECO:0000313" key="2">
    <source>
        <dbReference type="Proteomes" id="UP000059680"/>
    </source>
</evidence>
<reference evidence="1 2" key="2">
    <citation type="journal article" date="2013" name="Plant Cell Physiol.">
        <title>Rice Annotation Project Database (RAP-DB): an integrative and interactive database for rice genomics.</title>
        <authorList>
            <person name="Sakai H."/>
            <person name="Lee S.S."/>
            <person name="Tanaka T."/>
            <person name="Numa H."/>
            <person name="Kim J."/>
            <person name="Kawahara Y."/>
            <person name="Wakimoto H."/>
            <person name="Yang C.C."/>
            <person name="Iwamoto M."/>
            <person name="Abe T."/>
            <person name="Yamada Y."/>
            <person name="Muto A."/>
            <person name="Inokuchi H."/>
            <person name="Ikemura T."/>
            <person name="Matsumoto T."/>
            <person name="Sasaki T."/>
            <person name="Itoh T."/>
        </authorList>
    </citation>
    <scope>NUCLEOTIDE SEQUENCE [LARGE SCALE GENOMIC DNA]</scope>
    <source>
        <strain evidence="2">cv. Nipponbare</strain>
    </source>
</reference>
<keyword evidence="2" id="KW-1185">Reference proteome</keyword>
<accession>A0A0P0X3D2</accession>
<feature type="non-terminal residue" evidence="1">
    <location>
        <position position="89"/>
    </location>
</feature>